<evidence type="ECO:0008006" key="4">
    <source>
        <dbReference type="Google" id="ProtNLM"/>
    </source>
</evidence>
<name>A0ABY6Q4Q0_9GAMM</name>
<gene>
    <name evidence="2" type="ORF">E0F26_01150</name>
</gene>
<reference evidence="2 3" key="1">
    <citation type="submission" date="2019-02" db="EMBL/GenBank/DDBJ databases">
        <title>Halieaceae_genomes.</title>
        <authorList>
            <person name="Li S.-H."/>
        </authorList>
    </citation>
    <scope>NUCLEOTIDE SEQUENCE [LARGE SCALE GENOMIC DNA]</scope>
    <source>
        <strain evidence="2 3">JH123</strain>
    </source>
</reference>
<keyword evidence="3" id="KW-1185">Reference proteome</keyword>
<keyword evidence="1" id="KW-0732">Signal</keyword>
<evidence type="ECO:0000313" key="2">
    <source>
        <dbReference type="EMBL" id="UZP73423.1"/>
    </source>
</evidence>
<evidence type="ECO:0000313" key="3">
    <source>
        <dbReference type="Proteomes" id="UP001317963"/>
    </source>
</evidence>
<feature type="chain" id="PRO_5046329740" description="Nuclear transport factor 2 family protein" evidence="1">
    <location>
        <begin position="23"/>
        <end position="156"/>
    </location>
</feature>
<dbReference type="EMBL" id="CP036501">
    <property type="protein sequence ID" value="UZP73423.1"/>
    <property type="molecule type" value="Genomic_DNA"/>
</dbReference>
<dbReference type="SUPFAM" id="SSF54427">
    <property type="entry name" value="NTF2-like"/>
    <property type="match status" value="1"/>
</dbReference>
<accession>A0ABY6Q4Q0</accession>
<feature type="signal peptide" evidence="1">
    <location>
        <begin position="1"/>
        <end position="22"/>
    </location>
</feature>
<dbReference type="InterPro" id="IPR032710">
    <property type="entry name" value="NTF2-like_dom_sf"/>
</dbReference>
<dbReference type="Proteomes" id="UP001317963">
    <property type="component" value="Chromosome"/>
</dbReference>
<dbReference type="Gene3D" id="3.10.450.50">
    <property type="match status" value="1"/>
</dbReference>
<organism evidence="2 3">
    <name type="scientific">Candidatus Paraluminiphilus aquimaris</name>
    <dbReference type="NCBI Taxonomy" id="2518994"/>
    <lineage>
        <taxon>Bacteria</taxon>
        <taxon>Pseudomonadati</taxon>
        <taxon>Pseudomonadota</taxon>
        <taxon>Gammaproteobacteria</taxon>
        <taxon>Cellvibrionales</taxon>
        <taxon>Halieaceae</taxon>
        <taxon>Candidatus Paraluminiphilus</taxon>
    </lineage>
</organism>
<protein>
    <recommendedName>
        <fullName evidence="4">Nuclear transport factor 2 family protein</fullName>
    </recommendedName>
</protein>
<evidence type="ECO:0000256" key="1">
    <source>
        <dbReference type="SAM" id="SignalP"/>
    </source>
</evidence>
<sequence>MKPIQSFAVILFLLVGAPLSFADTAQEIRDVVEANMAFTNKNLSQDPMRISSGGSKEFFSSGGLLNTLTRNGDNPDFEFFSGSVKHIEVVVLVEGKAAIAHYYQEAAMKPKGLPAVPNYRTRVTQAYVKEDGMWRVKAAHWSPLQGGAGTSQTVVK</sequence>
<proteinExistence type="predicted"/>
<dbReference type="RefSeq" id="WP_279242207.1">
    <property type="nucleotide sequence ID" value="NZ_CP036501.1"/>
</dbReference>